<dbReference type="RefSeq" id="WP_235291579.1">
    <property type="nucleotide sequence ID" value="NZ_BSOH01000014.1"/>
</dbReference>
<reference evidence="1" key="1">
    <citation type="journal article" date="2014" name="Int. J. Syst. Evol. Microbiol.">
        <title>Complete genome sequence of Corynebacterium casei LMG S-19264T (=DSM 44701T), isolated from a smear-ripened cheese.</title>
        <authorList>
            <consortium name="US DOE Joint Genome Institute (JGI-PGF)"/>
            <person name="Walter F."/>
            <person name="Albersmeier A."/>
            <person name="Kalinowski J."/>
            <person name="Ruckert C."/>
        </authorList>
    </citation>
    <scope>NUCLEOTIDE SEQUENCE</scope>
    <source>
        <strain evidence="1">NBRC 108769</strain>
    </source>
</reference>
<organism evidence="1 2">
    <name type="scientific">Portibacter lacus</name>
    <dbReference type="NCBI Taxonomy" id="1099794"/>
    <lineage>
        <taxon>Bacteria</taxon>
        <taxon>Pseudomonadati</taxon>
        <taxon>Bacteroidota</taxon>
        <taxon>Saprospiria</taxon>
        <taxon>Saprospirales</taxon>
        <taxon>Haliscomenobacteraceae</taxon>
        <taxon>Portibacter</taxon>
    </lineage>
</organism>
<proteinExistence type="predicted"/>
<keyword evidence="2" id="KW-1185">Reference proteome</keyword>
<dbReference type="EMBL" id="BSOH01000014">
    <property type="protein sequence ID" value="GLR17901.1"/>
    <property type="molecule type" value="Genomic_DNA"/>
</dbReference>
<dbReference type="Proteomes" id="UP001156666">
    <property type="component" value="Unassembled WGS sequence"/>
</dbReference>
<evidence type="ECO:0000313" key="2">
    <source>
        <dbReference type="Proteomes" id="UP001156666"/>
    </source>
</evidence>
<reference evidence="1" key="2">
    <citation type="submission" date="2023-01" db="EMBL/GenBank/DDBJ databases">
        <title>Draft genome sequence of Portibacter lacus strain NBRC 108769.</title>
        <authorList>
            <person name="Sun Q."/>
            <person name="Mori K."/>
        </authorList>
    </citation>
    <scope>NUCLEOTIDE SEQUENCE</scope>
    <source>
        <strain evidence="1">NBRC 108769</strain>
    </source>
</reference>
<gene>
    <name evidence="1" type="ORF">GCM10007940_25160</name>
</gene>
<dbReference type="AlphaFoldDB" id="A0AA37SSA0"/>
<comment type="caution">
    <text evidence="1">The sequence shown here is derived from an EMBL/GenBank/DDBJ whole genome shotgun (WGS) entry which is preliminary data.</text>
</comment>
<evidence type="ECO:0000313" key="1">
    <source>
        <dbReference type="EMBL" id="GLR17901.1"/>
    </source>
</evidence>
<sequence length="87" mass="9737">MESQFDLLCEATFENEGIESSYMLKRSNSINGVLIAPSFRLTEQARIALSKNKNVDGLTRELSTIATKILGNHFNKVSKEFGNLRLS</sequence>
<name>A0AA37SSA0_9BACT</name>
<protein>
    <submittedName>
        <fullName evidence="1">Uncharacterized protein</fullName>
    </submittedName>
</protein>
<accession>A0AA37SSA0</accession>